<dbReference type="Proteomes" id="UP000077266">
    <property type="component" value="Unassembled WGS sequence"/>
</dbReference>
<dbReference type="AlphaFoldDB" id="A0A165FHD5"/>
<name>A0A165FHD5_EXIGL</name>
<dbReference type="InParanoid" id="A0A165FHD5"/>
<evidence type="ECO:0000313" key="2">
    <source>
        <dbReference type="EMBL" id="KZV88998.1"/>
    </source>
</evidence>
<sequence>MPSCFNFCCPGSRYPDEDYDDETRPLLPEYDDDTVLQRALHQKLHTYQMLRALSQGYLPSTEQAVVNLRTLLAADALNPSGEVAIELSPAGKRLVRFTRQWLTQVIELLRNKNEGDVVQDFVWYMSKARIELDTDDMLNAASRLRPKADASAAYESVKVITSLLFGNRDFRLFLADLNVVAREIFSDTAATVAQVADKVAQQAAPTEAEAEAVKHPGEEGIEPVTPETVQTEVTQVADVVRDGMAKTAEDAGHSIAEHFSGAEKETLLFRLKETVSKLRQRTDYDHSVSTIGILIQRYAQMYSRSLEQTVETVSEDVQPNPELDRALEKLWTFVGSFGDRRAWDGLQIAFNKVIVHVNKDPDFEVAMRDVGLALQKLLTDPDFFDTAEKQLSGIRSRFKTVGTESSFRGDLDDFIAQAKIVYESVVADKDIANLRETTLKLVSLISPAGENFNPDILHDGLHIFLPILINAVQYIPIPRFELSVPEMDLLLENLILEPGVTVNRSSFLPFRLRIETHNEVSITKARFRTHSKVDTLVRISAEGLSIRAEEIGFWLRLHSGLFLRLADEGIASFALDERGIDVTLEVEVGRERVEKILSLRSAKVKIHHFDYTLRKSKLACLAWVAKPLMRPILRRVLERTIASAIEGALHAGNRELVYARERLRATRVADPDSVWTFLRAVGARLVPEADPDVYAGVGVVGAAKGDGPAVFRGVYAPGSIVKTWEEEASRAPEIVDDAAQGRWRNEIFDVPVTPMY</sequence>
<gene>
    <name evidence="2" type="ORF">EXIGLDRAFT_650535</name>
</gene>
<evidence type="ECO:0000259" key="1">
    <source>
        <dbReference type="Pfam" id="PF19343"/>
    </source>
</evidence>
<dbReference type="InterPro" id="IPR017943">
    <property type="entry name" value="Bactericidal_perm-incr_a/b_dom"/>
</dbReference>
<dbReference type="PANTHER" id="PTHR31138">
    <property type="entry name" value="CHROMOSOME 19, WHOLE GENOME SHOTGUN SEQUENCE"/>
    <property type="match status" value="1"/>
</dbReference>
<organism evidence="2 3">
    <name type="scientific">Exidia glandulosa HHB12029</name>
    <dbReference type="NCBI Taxonomy" id="1314781"/>
    <lineage>
        <taxon>Eukaryota</taxon>
        <taxon>Fungi</taxon>
        <taxon>Dikarya</taxon>
        <taxon>Basidiomycota</taxon>
        <taxon>Agaricomycotina</taxon>
        <taxon>Agaricomycetes</taxon>
        <taxon>Auriculariales</taxon>
        <taxon>Exidiaceae</taxon>
        <taxon>Exidia</taxon>
    </lineage>
</organism>
<dbReference type="PANTHER" id="PTHR31138:SF4">
    <property type="entry name" value="DUF5923 DOMAIN-CONTAINING PROTEIN"/>
    <property type="match status" value="1"/>
</dbReference>
<feature type="domain" description="HAM1-like N-terminal" evidence="1">
    <location>
        <begin position="218"/>
        <end position="588"/>
    </location>
</feature>
<dbReference type="Pfam" id="PF19343">
    <property type="entry name" value="HAM1_N"/>
    <property type="match status" value="1"/>
</dbReference>
<reference evidence="2 3" key="1">
    <citation type="journal article" date="2016" name="Mol. Biol. Evol.">
        <title>Comparative Genomics of Early-Diverging Mushroom-Forming Fungi Provides Insights into the Origins of Lignocellulose Decay Capabilities.</title>
        <authorList>
            <person name="Nagy L.G."/>
            <person name="Riley R."/>
            <person name="Tritt A."/>
            <person name="Adam C."/>
            <person name="Daum C."/>
            <person name="Floudas D."/>
            <person name="Sun H."/>
            <person name="Yadav J.S."/>
            <person name="Pangilinan J."/>
            <person name="Larsson K.H."/>
            <person name="Matsuura K."/>
            <person name="Barry K."/>
            <person name="Labutti K."/>
            <person name="Kuo R."/>
            <person name="Ohm R.A."/>
            <person name="Bhattacharya S.S."/>
            <person name="Shirouzu T."/>
            <person name="Yoshinaga Y."/>
            <person name="Martin F.M."/>
            <person name="Grigoriev I.V."/>
            <person name="Hibbett D.S."/>
        </authorList>
    </citation>
    <scope>NUCLEOTIDE SEQUENCE [LARGE SCALE GENOMIC DNA]</scope>
    <source>
        <strain evidence="2 3">HHB12029</strain>
    </source>
</reference>
<dbReference type="OrthoDB" id="5407957at2759"/>
<dbReference type="EMBL" id="KV426084">
    <property type="protein sequence ID" value="KZV88998.1"/>
    <property type="molecule type" value="Genomic_DNA"/>
</dbReference>
<evidence type="ECO:0000313" key="3">
    <source>
        <dbReference type="Proteomes" id="UP000077266"/>
    </source>
</evidence>
<dbReference type="STRING" id="1314781.A0A165FHD5"/>
<accession>A0A165FHD5</accession>
<keyword evidence="3" id="KW-1185">Reference proteome</keyword>
<protein>
    <recommendedName>
        <fullName evidence="1">HAM1-like N-terminal domain-containing protein</fullName>
    </recommendedName>
</protein>
<dbReference type="InterPro" id="IPR045967">
    <property type="entry name" value="HAM1-like_N"/>
</dbReference>
<dbReference type="SUPFAM" id="SSF55394">
    <property type="entry name" value="Bactericidal permeability-increasing protein, BPI"/>
    <property type="match status" value="1"/>
</dbReference>
<proteinExistence type="predicted"/>
<dbReference type="GO" id="GO:0008289">
    <property type="term" value="F:lipid binding"/>
    <property type="evidence" value="ECO:0007669"/>
    <property type="project" value="InterPro"/>
</dbReference>